<dbReference type="AlphaFoldDB" id="B0D1B0"/>
<dbReference type="InParanoid" id="B0D1B0"/>
<name>B0D1B0_LACBS</name>
<evidence type="ECO:0000313" key="1">
    <source>
        <dbReference type="EMBL" id="EDR11600.1"/>
    </source>
</evidence>
<dbReference type="RefSeq" id="XP_001877497.1">
    <property type="nucleotide sequence ID" value="XM_001877462.1"/>
</dbReference>
<proteinExistence type="predicted"/>
<sequence length="257" mass="29301">KGRDRDTIQRAEFTVRGNLPEEFFRRQMALFNRSIRCTLETHSFPKLVERFVIAGSDHWFSLYLISRCSLCWLVYSSKLTWSKFGSVSITGLTLLELQDFTDNGFFSGSLAPLCRLIPSHLPTYLVDFMVNLSFTPYAESHAIFTLLNTLRHHIFKLVNNLEVPQAKKTHFRALPQVLSDEQSLEEAMLIDNAETLAFKLPESSFTKAVVDSYGDWRVSALYTDALSAGEFCRCMGLRGTSNCLEDVLLENRLFVSS</sequence>
<dbReference type="KEGG" id="lbc:LACBIDRAFT_324278"/>
<dbReference type="EMBL" id="DS547095">
    <property type="protein sequence ID" value="EDR11600.1"/>
    <property type="molecule type" value="Genomic_DNA"/>
</dbReference>
<organism evidence="2">
    <name type="scientific">Laccaria bicolor (strain S238N-H82 / ATCC MYA-4686)</name>
    <name type="common">Bicoloured deceiver</name>
    <name type="synonym">Laccaria laccata var. bicolor</name>
    <dbReference type="NCBI Taxonomy" id="486041"/>
    <lineage>
        <taxon>Eukaryota</taxon>
        <taxon>Fungi</taxon>
        <taxon>Dikarya</taxon>
        <taxon>Basidiomycota</taxon>
        <taxon>Agaricomycotina</taxon>
        <taxon>Agaricomycetes</taxon>
        <taxon>Agaricomycetidae</taxon>
        <taxon>Agaricales</taxon>
        <taxon>Agaricineae</taxon>
        <taxon>Hydnangiaceae</taxon>
        <taxon>Laccaria</taxon>
    </lineage>
</organism>
<feature type="non-terminal residue" evidence="1">
    <location>
        <position position="1"/>
    </location>
</feature>
<evidence type="ECO:0000313" key="2">
    <source>
        <dbReference type="Proteomes" id="UP000001194"/>
    </source>
</evidence>
<reference evidence="1 2" key="1">
    <citation type="journal article" date="2008" name="Nature">
        <title>The genome of Laccaria bicolor provides insights into mycorrhizal symbiosis.</title>
        <authorList>
            <person name="Martin F."/>
            <person name="Aerts A."/>
            <person name="Ahren D."/>
            <person name="Brun A."/>
            <person name="Danchin E.G.J."/>
            <person name="Duchaussoy F."/>
            <person name="Gibon J."/>
            <person name="Kohler A."/>
            <person name="Lindquist E."/>
            <person name="Pereda V."/>
            <person name="Salamov A."/>
            <person name="Shapiro H.J."/>
            <person name="Wuyts J."/>
            <person name="Blaudez D."/>
            <person name="Buee M."/>
            <person name="Brokstein P."/>
            <person name="Canbaeck B."/>
            <person name="Cohen D."/>
            <person name="Courty P.E."/>
            <person name="Coutinho P.M."/>
            <person name="Delaruelle C."/>
            <person name="Detter J.C."/>
            <person name="Deveau A."/>
            <person name="DiFazio S."/>
            <person name="Duplessis S."/>
            <person name="Fraissinet-Tachet L."/>
            <person name="Lucic E."/>
            <person name="Frey-Klett P."/>
            <person name="Fourrey C."/>
            <person name="Feussner I."/>
            <person name="Gay G."/>
            <person name="Grimwood J."/>
            <person name="Hoegger P.J."/>
            <person name="Jain P."/>
            <person name="Kilaru S."/>
            <person name="Labbe J."/>
            <person name="Lin Y.C."/>
            <person name="Legue V."/>
            <person name="Le Tacon F."/>
            <person name="Marmeisse R."/>
            <person name="Melayah D."/>
            <person name="Montanini B."/>
            <person name="Muratet M."/>
            <person name="Nehls U."/>
            <person name="Niculita-Hirzel H."/>
            <person name="Oudot-Le Secq M.P."/>
            <person name="Peter M."/>
            <person name="Quesneville H."/>
            <person name="Rajashekar B."/>
            <person name="Reich M."/>
            <person name="Rouhier N."/>
            <person name="Schmutz J."/>
            <person name="Yin T."/>
            <person name="Chalot M."/>
            <person name="Henrissat B."/>
            <person name="Kuees U."/>
            <person name="Lucas S."/>
            <person name="Van de Peer Y."/>
            <person name="Podila G.K."/>
            <person name="Polle A."/>
            <person name="Pukkila P.J."/>
            <person name="Richardson P.M."/>
            <person name="Rouze P."/>
            <person name="Sanders I.R."/>
            <person name="Stajich J.E."/>
            <person name="Tunlid A."/>
            <person name="Tuskan G."/>
            <person name="Grigoriev I.V."/>
        </authorList>
    </citation>
    <scope>NUCLEOTIDE SEQUENCE [LARGE SCALE GENOMIC DNA]</scope>
    <source>
        <strain evidence="2">S238N-H82 / ATCC MYA-4686</strain>
    </source>
</reference>
<protein>
    <submittedName>
        <fullName evidence="1">Predicted protein</fullName>
    </submittedName>
</protein>
<keyword evidence="2" id="KW-1185">Reference proteome</keyword>
<dbReference type="HOGENOM" id="CLU_1083974_0_0_1"/>
<gene>
    <name evidence="1" type="ORF">LACBIDRAFT_324278</name>
</gene>
<accession>B0D1B0</accession>
<dbReference type="Proteomes" id="UP000001194">
    <property type="component" value="Unassembled WGS sequence"/>
</dbReference>
<dbReference type="GeneID" id="6073224"/>